<gene>
    <name evidence="2" type="ORF">HPBE_LOCUS10802</name>
</gene>
<evidence type="ECO:0000313" key="3">
    <source>
        <dbReference type="Proteomes" id="UP000050761"/>
    </source>
</evidence>
<organism evidence="3 4">
    <name type="scientific">Heligmosomoides polygyrus</name>
    <name type="common">Parasitic roundworm</name>
    <dbReference type="NCBI Taxonomy" id="6339"/>
    <lineage>
        <taxon>Eukaryota</taxon>
        <taxon>Metazoa</taxon>
        <taxon>Ecdysozoa</taxon>
        <taxon>Nematoda</taxon>
        <taxon>Chromadorea</taxon>
        <taxon>Rhabditida</taxon>
        <taxon>Rhabditina</taxon>
        <taxon>Rhabditomorpha</taxon>
        <taxon>Strongyloidea</taxon>
        <taxon>Heligmosomidae</taxon>
        <taxon>Heligmosomoides</taxon>
    </lineage>
</organism>
<dbReference type="AlphaFoldDB" id="A0A183FSA3"/>
<evidence type="ECO:0000313" key="2">
    <source>
        <dbReference type="EMBL" id="VDO86383.1"/>
    </source>
</evidence>
<accession>A0A183FSA3</accession>
<keyword evidence="3" id="KW-1185">Reference proteome</keyword>
<reference evidence="2 3" key="1">
    <citation type="submission" date="2018-11" db="EMBL/GenBank/DDBJ databases">
        <authorList>
            <consortium name="Pathogen Informatics"/>
        </authorList>
    </citation>
    <scope>NUCLEOTIDE SEQUENCE [LARGE SCALE GENOMIC DNA]</scope>
</reference>
<reference evidence="4" key="2">
    <citation type="submission" date="2019-09" db="UniProtKB">
        <authorList>
            <consortium name="WormBaseParasite"/>
        </authorList>
    </citation>
    <scope>IDENTIFICATION</scope>
</reference>
<dbReference type="EMBL" id="UZAH01026888">
    <property type="protein sequence ID" value="VDO86383.1"/>
    <property type="molecule type" value="Genomic_DNA"/>
</dbReference>
<proteinExistence type="predicted"/>
<dbReference type="Proteomes" id="UP000050761">
    <property type="component" value="Unassembled WGS sequence"/>
</dbReference>
<protein>
    <submittedName>
        <fullName evidence="2 4">Uncharacterized protein</fullName>
    </submittedName>
</protein>
<evidence type="ECO:0000256" key="1">
    <source>
        <dbReference type="SAM" id="MobiDB-lite"/>
    </source>
</evidence>
<dbReference type="WBParaSite" id="HPBE_0001080101-mRNA-1">
    <property type="protein sequence ID" value="HPBE_0001080101-mRNA-1"/>
    <property type="gene ID" value="HPBE_0001080101"/>
</dbReference>
<sequence>MGTTAVFARRSPQMTSGCDKHNVGEGRGSFFSRKPSGGPLQPVQKLQHVTQLEQLKKRWRNHIESPDEALNDVIMSYALYGSDTLAPHGSRVLKF</sequence>
<evidence type="ECO:0000313" key="4">
    <source>
        <dbReference type="WBParaSite" id="HPBE_0001080101-mRNA-1"/>
    </source>
</evidence>
<name>A0A183FSA3_HELPZ</name>
<accession>A0A3P8A686</accession>
<feature type="region of interest" description="Disordered" evidence="1">
    <location>
        <begin position="1"/>
        <end position="27"/>
    </location>
</feature>